<proteinExistence type="predicted"/>
<dbReference type="Proteomes" id="UP000332933">
    <property type="component" value="Unassembled WGS sequence"/>
</dbReference>
<name>A0A485LJ94_9STRA</name>
<dbReference type="InterPro" id="IPR011666">
    <property type="entry name" value="DUF1604"/>
</dbReference>
<dbReference type="Pfam" id="PF07713">
    <property type="entry name" value="DUF1604"/>
    <property type="match status" value="1"/>
</dbReference>
<keyword evidence="5" id="KW-1185">Reference proteome</keyword>
<feature type="domain" description="G-patch" evidence="2">
    <location>
        <begin position="130"/>
        <end position="150"/>
    </location>
</feature>
<evidence type="ECO:0000259" key="2">
    <source>
        <dbReference type="PROSITE" id="PS50174"/>
    </source>
</evidence>
<dbReference type="GO" id="GO:0003723">
    <property type="term" value="F:RNA binding"/>
    <property type="evidence" value="ECO:0007669"/>
    <property type="project" value="TreeGrafter"/>
</dbReference>
<dbReference type="EMBL" id="VJMH01006966">
    <property type="protein sequence ID" value="KAF0686951.1"/>
    <property type="molecule type" value="Genomic_DNA"/>
</dbReference>
<reference evidence="3" key="2">
    <citation type="submission" date="2019-06" db="EMBL/GenBank/DDBJ databases">
        <title>Genomics analysis of Aphanomyces spp. identifies a new class of oomycete effector associated with host adaptation.</title>
        <authorList>
            <person name="Gaulin E."/>
        </authorList>
    </citation>
    <scope>NUCLEOTIDE SEQUENCE</scope>
    <source>
        <strain evidence="3">CBS 578.67</strain>
    </source>
</reference>
<feature type="compositionally biased region" description="Basic residues" evidence="1">
    <location>
        <begin position="625"/>
        <end position="647"/>
    </location>
</feature>
<feature type="compositionally biased region" description="Basic and acidic residues" evidence="1">
    <location>
        <begin position="549"/>
        <end position="593"/>
    </location>
</feature>
<sequence>MFYRIQFPLWGVSMNSNTLQKKREDKRFHGAFTGGFSAGYFNTVGSKEGWAPSTFQSSRSQPSDDAPRKQRIEDFMDEEDDPLLGKRLEMNSKYDPSAQEAQSKQFQATQAASNQSIPGFVVDDFIQPSRSTIGTTLLSKMGWKPGQGVGPKVRKRKIETRFDETRDDDPDNMIHVAPKHNIDIAAFFPPQKTDKYGAGFDPFVNAPEFGFLQRQKAAAAKHEAGGGRAIMTFADAIRGGGATMGHGLSALEEADDLDIYAMDTKDNFDRELTKAPARAMLMAGAEDDDDDAPLAATQICSDGTAVLPGFVLSATRPKPPAVTQSSVHVPSGWRPLLKHLALAPPRKQVAWTAAQRGVALGEATTAATPPPPPVEQQQERQLLHSQFRAGGLSPPPRMLAAITSRFAKSSGETDAPAMTRRAATALEPLVRQTRPFVPDKLLCKRFRVAVPDAPVDAPVKPSPSMRFENDILAHVPAGATQAAATAPLSTDDLPDLPPLERPAMDLFQSVFDDQDDEDDESSSSSESEEEVVVAKPVAPPPPPAMAMESDARGRDDARSSARRDDGDRGHRSRDRSKDRQRDDDRRKSMDQESRRRRNRSKERSADDERRRHRHAASSDSDDGGKKRKHKSHKEKKSKKHKKHKSSR</sequence>
<dbReference type="GO" id="GO:0006397">
    <property type="term" value="P:mRNA processing"/>
    <property type="evidence" value="ECO:0007669"/>
    <property type="project" value="InterPro"/>
</dbReference>
<dbReference type="Pfam" id="PF01585">
    <property type="entry name" value="G-patch"/>
    <property type="match status" value="1"/>
</dbReference>
<evidence type="ECO:0000313" key="4">
    <source>
        <dbReference type="EMBL" id="VFT97971.1"/>
    </source>
</evidence>
<evidence type="ECO:0000313" key="3">
    <source>
        <dbReference type="EMBL" id="KAF0686951.1"/>
    </source>
</evidence>
<evidence type="ECO:0000313" key="5">
    <source>
        <dbReference type="Proteomes" id="UP000332933"/>
    </source>
</evidence>
<organism evidence="4 5">
    <name type="scientific">Aphanomyces stellatus</name>
    <dbReference type="NCBI Taxonomy" id="120398"/>
    <lineage>
        <taxon>Eukaryota</taxon>
        <taxon>Sar</taxon>
        <taxon>Stramenopiles</taxon>
        <taxon>Oomycota</taxon>
        <taxon>Saprolegniomycetes</taxon>
        <taxon>Saprolegniales</taxon>
        <taxon>Verrucalvaceae</taxon>
        <taxon>Aphanomyces</taxon>
    </lineage>
</organism>
<reference evidence="4 5" key="1">
    <citation type="submission" date="2019-03" db="EMBL/GenBank/DDBJ databases">
        <authorList>
            <person name="Gaulin E."/>
            <person name="Dumas B."/>
        </authorList>
    </citation>
    <scope>NUCLEOTIDE SEQUENCE [LARGE SCALE GENOMIC DNA]</scope>
    <source>
        <strain evidence="4">CBS 568.67</strain>
    </source>
</reference>
<evidence type="ECO:0000256" key="1">
    <source>
        <dbReference type="SAM" id="MobiDB-lite"/>
    </source>
</evidence>
<dbReference type="EMBL" id="CAADRA010006992">
    <property type="protein sequence ID" value="VFT97971.1"/>
    <property type="molecule type" value="Genomic_DNA"/>
</dbReference>
<feature type="region of interest" description="Disordered" evidence="1">
    <location>
        <begin position="512"/>
        <end position="647"/>
    </location>
</feature>
<feature type="compositionally biased region" description="Acidic residues" evidence="1">
    <location>
        <begin position="512"/>
        <end position="531"/>
    </location>
</feature>
<accession>A0A485LJ94</accession>
<dbReference type="AlphaFoldDB" id="A0A485LJ94"/>
<gene>
    <name evidence="4" type="primary">Aste57867_21299</name>
    <name evidence="3" type="ORF">As57867_021230</name>
    <name evidence="4" type="ORF">ASTE57867_21299</name>
</gene>
<dbReference type="OrthoDB" id="20507at2759"/>
<protein>
    <submittedName>
        <fullName evidence="4">Aste57867_21299 protein</fullName>
    </submittedName>
</protein>
<dbReference type="PANTHER" id="PTHR13384">
    <property type="entry name" value="G PATCH DOMAIN-CONTAINING PROTEIN 1"/>
    <property type="match status" value="1"/>
</dbReference>
<dbReference type="GO" id="GO:0005634">
    <property type="term" value="C:nucleus"/>
    <property type="evidence" value="ECO:0007669"/>
    <property type="project" value="TreeGrafter"/>
</dbReference>
<dbReference type="PANTHER" id="PTHR13384:SF19">
    <property type="entry name" value="G PATCH DOMAIN-CONTAINING PROTEIN 1"/>
    <property type="match status" value="1"/>
</dbReference>
<dbReference type="InterPro" id="IPR000467">
    <property type="entry name" value="G_patch_dom"/>
</dbReference>
<dbReference type="PROSITE" id="PS50174">
    <property type="entry name" value="G_PATCH"/>
    <property type="match status" value="1"/>
</dbReference>